<accession>A0ABU9AZ89</accession>
<evidence type="ECO:0000313" key="2">
    <source>
        <dbReference type="EMBL" id="MEK7953084.1"/>
    </source>
</evidence>
<dbReference type="EMBL" id="JBBUKT010000010">
    <property type="protein sequence ID" value="MEK7953084.1"/>
    <property type="molecule type" value="Genomic_DNA"/>
</dbReference>
<name>A0ABU9AZ89_9BACT</name>
<evidence type="ECO:0000256" key="1">
    <source>
        <dbReference type="SAM" id="Phobius"/>
    </source>
</evidence>
<keyword evidence="1" id="KW-0812">Transmembrane</keyword>
<feature type="transmembrane region" description="Helical" evidence="1">
    <location>
        <begin position="107"/>
        <end position="128"/>
    </location>
</feature>
<keyword evidence="1" id="KW-1133">Transmembrane helix</keyword>
<organism evidence="2 3">
    <name type="scientific">Luteolibacter soli</name>
    <dbReference type="NCBI Taxonomy" id="3135280"/>
    <lineage>
        <taxon>Bacteria</taxon>
        <taxon>Pseudomonadati</taxon>
        <taxon>Verrucomicrobiota</taxon>
        <taxon>Verrucomicrobiia</taxon>
        <taxon>Verrucomicrobiales</taxon>
        <taxon>Verrucomicrobiaceae</taxon>
        <taxon>Luteolibacter</taxon>
    </lineage>
</organism>
<evidence type="ECO:0000313" key="3">
    <source>
        <dbReference type="Proteomes" id="UP001371305"/>
    </source>
</evidence>
<comment type="caution">
    <text evidence="2">The sequence shown here is derived from an EMBL/GenBank/DDBJ whole genome shotgun (WGS) entry which is preliminary data.</text>
</comment>
<dbReference type="Proteomes" id="UP001371305">
    <property type="component" value="Unassembled WGS sequence"/>
</dbReference>
<gene>
    <name evidence="2" type="ORF">WKV53_21395</name>
</gene>
<keyword evidence="3" id="KW-1185">Reference proteome</keyword>
<dbReference type="RefSeq" id="WP_341406848.1">
    <property type="nucleotide sequence ID" value="NZ_JBBUKT010000010.1"/>
</dbReference>
<keyword evidence="1" id="KW-0472">Membrane</keyword>
<protein>
    <submittedName>
        <fullName evidence="2">Uncharacterized protein</fullName>
    </submittedName>
</protein>
<proteinExistence type="predicted"/>
<reference evidence="2 3" key="1">
    <citation type="submission" date="2024-04" db="EMBL/GenBank/DDBJ databases">
        <title>Luteolibacter sp. isolated from soil.</title>
        <authorList>
            <person name="An J."/>
        </authorList>
    </citation>
    <scope>NUCLEOTIDE SEQUENCE [LARGE SCALE GENOMIC DNA]</scope>
    <source>
        <strain evidence="2 3">Y139</strain>
    </source>
</reference>
<sequence>MTLEEIERESAKLTAEERATLAARLLMDSESRPSAEIRDEPELCVCPSCQKSTKRIEIETEAADWGRIQFLGRLAAWNPDTQRAKVCEHCGHVFDRTLVTNPVTDRIVQFLFFGISGIGLVWLIVMIAKEVLR</sequence>